<reference evidence="8 9" key="1">
    <citation type="submission" date="2019-01" db="EMBL/GenBank/DDBJ databases">
        <title>Intercellular communication is required for trap formation in the nematode-trapping fungus Duddingtonia flagrans.</title>
        <authorList>
            <person name="Youssar L."/>
            <person name="Wernet V."/>
            <person name="Hensel N."/>
            <person name="Hildebrandt H.-G."/>
            <person name="Fischer R."/>
        </authorList>
    </citation>
    <scope>NUCLEOTIDE SEQUENCE [LARGE SCALE GENOMIC DNA]</scope>
    <source>
        <strain evidence="8 9">CBS H-5679</strain>
    </source>
</reference>
<evidence type="ECO:0000256" key="3">
    <source>
        <dbReference type="ARBA" id="ARBA00022989"/>
    </source>
</evidence>
<dbReference type="AlphaFoldDB" id="A0A437ABI9"/>
<feature type="compositionally biased region" description="Low complexity" evidence="5">
    <location>
        <begin position="123"/>
        <end position="160"/>
    </location>
</feature>
<keyword evidence="3 6" id="KW-1133">Transmembrane helix</keyword>
<evidence type="ECO:0000256" key="6">
    <source>
        <dbReference type="SAM" id="Phobius"/>
    </source>
</evidence>
<feature type="transmembrane region" description="Helical" evidence="6">
    <location>
        <begin position="168"/>
        <end position="186"/>
    </location>
</feature>
<accession>A0A437ABI9</accession>
<sequence length="324" mass="35047">MNFETPRLSRLSCLFLSLLFFVGTTLGQDTSNESSIYAFTDENCTQRPRPRQPGTPDGACHKIATANTTSLTIAFLGHGCTISAYSDENCSEDPTAIRENQCTSIGAFFLSFSVDNCTPNPPTTVSTRIRTLTTSTTGSAPSTTGTSPPLTSETSTPPASGLSSGAKAGIAVGISIAVLLIAALIIRHIFLRRPSPPPVAPDHTATDPTDPEKKLLFWPFTRRKAPHMFPPPPSELGGSYPDQETAQSQRLMQPTTVYELSAAQYGELSVARGGWRRRSSLGCVGGFLPFHLRILLWMKIRDEFKMVIMIYSSDCGLSILVVLL</sequence>
<dbReference type="GO" id="GO:0071944">
    <property type="term" value="C:cell periphery"/>
    <property type="evidence" value="ECO:0007669"/>
    <property type="project" value="UniProtKB-ARBA"/>
</dbReference>
<protein>
    <recommendedName>
        <fullName evidence="10">Mid2 domain-containing protein</fullName>
    </recommendedName>
</protein>
<evidence type="ECO:0000256" key="1">
    <source>
        <dbReference type="ARBA" id="ARBA00004167"/>
    </source>
</evidence>
<dbReference type="PANTHER" id="PTHR15549">
    <property type="entry name" value="PAIRED IMMUNOGLOBULIN-LIKE TYPE 2 RECEPTOR"/>
    <property type="match status" value="1"/>
</dbReference>
<organism evidence="8 9">
    <name type="scientific">Arthrobotrys flagrans</name>
    <name type="common">Nematode-trapping fungus</name>
    <name type="synonym">Trichothecium flagrans</name>
    <dbReference type="NCBI Taxonomy" id="97331"/>
    <lineage>
        <taxon>Eukaryota</taxon>
        <taxon>Fungi</taxon>
        <taxon>Dikarya</taxon>
        <taxon>Ascomycota</taxon>
        <taxon>Pezizomycotina</taxon>
        <taxon>Orbiliomycetes</taxon>
        <taxon>Orbiliales</taxon>
        <taxon>Orbiliaceae</taxon>
        <taxon>Arthrobotrys</taxon>
    </lineage>
</organism>
<dbReference type="RefSeq" id="XP_067494076.1">
    <property type="nucleotide sequence ID" value="XM_067631541.1"/>
</dbReference>
<evidence type="ECO:0000313" key="8">
    <source>
        <dbReference type="EMBL" id="RVD88532.1"/>
    </source>
</evidence>
<evidence type="ECO:0000256" key="2">
    <source>
        <dbReference type="ARBA" id="ARBA00022692"/>
    </source>
</evidence>
<dbReference type="VEuPathDB" id="FungiDB:DFL_002714"/>
<dbReference type="Proteomes" id="UP000283090">
    <property type="component" value="Unassembled WGS sequence"/>
</dbReference>
<dbReference type="PANTHER" id="PTHR15549:SF6">
    <property type="entry name" value="MID2 DOMAIN-CONTAINING PROTEIN"/>
    <property type="match status" value="1"/>
</dbReference>
<keyword evidence="7" id="KW-0732">Signal</keyword>
<comment type="caution">
    <text evidence="8">The sequence shown here is derived from an EMBL/GenBank/DDBJ whole genome shotgun (WGS) entry which is preliminary data.</text>
</comment>
<proteinExistence type="predicted"/>
<feature type="chain" id="PRO_5019090282" description="Mid2 domain-containing protein" evidence="7">
    <location>
        <begin position="28"/>
        <end position="324"/>
    </location>
</feature>
<name>A0A437ABI9_ARTFL</name>
<dbReference type="EMBL" id="SAEB01000003">
    <property type="protein sequence ID" value="RVD88532.1"/>
    <property type="molecule type" value="Genomic_DNA"/>
</dbReference>
<evidence type="ECO:0000256" key="7">
    <source>
        <dbReference type="SAM" id="SignalP"/>
    </source>
</evidence>
<comment type="subcellular location">
    <subcellularLocation>
        <location evidence="1">Membrane</location>
        <topology evidence="1">Single-pass membrane protein</topology>
    </subcellularLocation>
</comment>
<evidence type="ECO:0000256" key="5">
    <source>
        <dbReference type="SAM" id="MobiDB-lite"/>
    </source>
</evidence>
<dbReference type="OrthoDB" id="5384809at2759"/>
<dbReference type="GO" id="GO:0016020">
    <property type="term" value="C:membrane"/>
    <property type="evidence" value="ECO:0007669"/>
    <property type="project" value="UniProtKB-SubCell"/>
</dbReference>
<keyword evidence="2 6" id="KW-0812">Transmembrane</keyword>
<dbReference type="STRING" id="97331.A0A437ABI9"/>
<gene>
    <name evidence="8" type="ORF">DFL_002714</name>
</gene>
<evidence type="ECO:0008006" key="10">
    <source>
        <dbReference type="Google" id="ProtNLM"/>
    </source>
</evidence>
<feature type="signal peptide" evidence="7">
    <location>
        <begin position="1"/>
        <end position="27"/>
    </location>
</feature>
<dbReference type="InterPro" id="IPR051694">
    <property type="entry name" value="Immunoregulatory_rcpt-like"/>
</dbReference>
<dbReference type="GeneID" id="93585025"/>
<evidence type="ECO:0000256" key="4">
    <source>
        <dbReference type="ARBA" id="ARBA00023136"/>
    </source>
</evidence>
<feature type="region of interest" description="Disordered" evidence="5">
    <location>
        <begin position="123"/>
        <end position="164"/>
    </location>
</feature>
<evidence type="ECO:0000313" key="9">
    <source>
        <dbReference type="Proteomes" id="UP000283090"/>
    </source>
</evidence>
<keyword evidence="9" id="KW-1185">Reference proteome</keyword>
<keyword evidence="4 6" id="KW-0472">Membrane</keyword>